<evidence type="ECO:0000313" key="4">
    <source>
        <dbReference type="Proteomes" id="UP000043437"/>
    </source>
</evidence>
<dbReference type="Pfam" id="PF00675">
    <property type="entry name" value="Peptidase_M16"/>
    <property type="match status" value="1"/>
</dbReference>
<dbReference type="EMBL" id="CDMG01000009">
    <property type="protein sequence ID" value="CRF53083.1"/>
    <property type="molecule type" value="Genomic_DNA"/>
</dbReference>
<organism evidence="3 4">
    <name type="scientific">Helicobacter ailurogastricus</name>
    <dbReference type="NCBI Taxonomy" id="1578720"/>
    <lineage>
        <taxon>Bacteria</taxon>
        <taxon>Pseudomonadati</taxon>
        <taxon>Campylobacterota</taxon>
        <taxon>Epsilonproteobacteria</taxon>
        <taxon>Campylobacterales</taxon>
        <taxon>Helicobacteraceae</taxon>
        <taxon>Helicobacter</taxon>
    </lineage>
</organism>
<dbReference type="GO" id="GO:0006508">
    <property type="term" value="P:proteolysis"/>
    <property type="evidence" value="ECO:0007669"/>
    <property type="project" value="UniProtKB-KW"/>
</dbReference>
<protein>
    <submittedName>
        <fullName evidence="3">Putative PROCESSING PROTEASE</fullName>
    </submittedName>
</protein>
<dbReference type="GO" id="GO:0008233">
    <property type="term" value="F:peptidase activity"/>
    <property type="evidence" value="ECO:0007669"/>
    <property type="project" value="UniProtKB-KW"/>
</dbReference>
<dbReference type="InterPro" id="IPR050361">
    <property type="entry name" value="MPP/UQCRC_Complex"/>
</dbReference>
<proteinExistence type="predicted"/>
<dbReference type="PANTHER" id="PTHR11851">
    <property type="entry name" value="METALLOPROTEASE"/>
    <property type="match status" value="1"/>
</dbReference>
<feature type="domain" description="Peptidase M16 C-terminal" evidence="2">
    <location>
        <begin position="217"/>
        <end position="392"/>
    </location>
</feature>
<feature type="domain" description="Peptidase M16 N-terminal" evidence="1">
    <location>
        <begin position="65"/>
        <end position="209"/>
    </location>
</feature>
<reference evidence="4" key="1">
    <citation type="submission" date="2014-12" db="EMBL/GenBank/DDBJ databases">
        <authorList>
            <person name="Jaenicke S."/>
        </authorList>
    </citation>
    <scope>NUCLEOTIDE SEQUENCE [LARGE SCALE GENOMIC DNA]</scope>
</reference>
<dbReference type="GO" id="GO:0046872">
    <property type="term" value="F:metal ion binding"/>
    <property type="evidence" value="ECO:0007669"/>
    <property type="project" value="InterPro"/>
</dbReference>
<dbReference type="Gene3D" id="3.30.830.10">
    <property type="entry name" value="Metalloenzyme, LuxS/M16 peptidase-like"/>
    <property type="match status" value="2"/>
</dbReference>
<accession>A0A0K2Y293</accession>
<dbReference type="Proteomes" id="UP000043437">
    <property type="component" value="Unassembled WGS sequence"/>
</dbReference>
<dbReference type="Pfam" id="PF05193">
    <property type="entry name" value="Peptidase_M16_C"/>
    <property type="match status" value="1"/>
</dbReference>
<evidence type="ECO:0000259" key="1">
    <source>
        <dbReference type="Pfam" id="PF00675"/>
    </source>
</evidence>
<dbReference type="InterPro" id="IPR011765">
    <property type="entry name" value="Pept_M16_N"/>
</dbReference>
<dbReference type="InterPro" id="IPR011249">
    <property type="entry name" value="Metalloenz_LuxS/M16"/>
</dbReference>
<evidence type="ECO:0000313" key="3">
    <source>
        <dbReference type="EMBL" id="CRF53083.1"/>
    </source>
</evidence>
<keyword evidence="3" id="KW-0645">Protease</keyword>
<evidence type="ECO:0000259" key="2">
    <source>
        <dbReference type="Pfam" id="PF05193"/>
    </source>
</evidence>
<dbReference type="InterPro" id="IPR007863">
    <property type="entry name" value="Peptidase_M16_C"/>
</dbReference>
<dbReference type="AlphaFoldDB" id="A0A0K2Y293"/>
<sequence>MSNKIRNMRYTLLLVLVAVLLIVLGVYKEKKMPTKTQEKTTEVIKRNEVGERIHYFEVKGVKIPVIYENNHILPMGTVKLMFMGGGNVMDKDKFGLSKLSASILNEGTKELGSIAFAEQLEQLAITLDADIRLESLHIDLSFLKEYQGKAISYLHDLLLSPNLTPSTLEKVQQRMVAAALNKESNFDYVAQLGLNEILFAGTPLAHPATGTPKSIKSISLEDVKKRLEDALDIERLIIVMGGDLDINKTLEALKPTLESLPSNKPFFTPYFSTTEKPETKVVYKDSQQAYIYFGSPFVMKDLAKELPLAKVMGFVLGSSGFGSRLMDIIRVKEGLAYSAYMRIQLSRIINCTTGYLQTKLENQDKSVALVKKVIKEFVEKGITQEELDGAKKFLLGSEPLANETISKRLTTKFHNFYLGLPINYDVTMLERIRKMTLEEINDYIKSHTEINDLSFSIVTMDPKNPKYNKLVGKEEKKEVANQGI</sequence>
<keyword evidence="3" id="KW-0378">Hydrolase</keyword>
<dbReference type="PANTHER" id="PTHR11851:SF225">
    <property type="entry name" value="NON-PEPTIDASE HOMOLOG YMXG"/>
    <property type="match status" value="1"/>
</dbReference>
<name>A0A0K2Y293_9HELI</name>
<gene>
    <name evidence="3" type="ORF">HAL07_15480</name>
</gene>
<dbReference type="SUPFAM" id="SSF63411">
    <property type="entry name" value="LuxS/MPP-like metallohydrolase"/>
    <property type="match status" value="2"/>
</dbReference>